<organism evidence="12 13">
    <name type="scientific">Linnemannia gamsii</name>
    <dbReference type="NCBI Taxonomy" id="64522"/>
    <lineage>
        <taxon>Eukaryota</taxon>
        <taxon>Fungi</taxon>
        <taxon>Fungi incertae sedis</taxon>
        <taxon>Mucoromycota</taxon>
        <taxon>Mortierellomycotina</taxon>
        <taxon>Mortierellomycetes</taxon>
        <taxon>Mortierellales</taxon>
        <taxon>Mortierellaceae</taxon>
        <taxon>Linnemannia</taxon>
    </lineage>
</organism>
<feature type="compositionally biased region" description="Polar residues" evidence="10">
    <location>
        <begin position="577"/>
        <end position="586"/>
    </location>
</feature>
<dbReference type="PROSITE" id="PS00478">
    <property type="entry name" value="LIM_DOMAIN_1"/>
    <property type="match status" value="1"/>
</dbReference>
<feature type="domain" description="LIM zinc-binding" evidence="11">
    <location>
        <begin position="782"/>
        <end position="841"/>
    </location>
</feature>
<dbReference type="FunFam" id="2.10.110.10:FF:000018">
    <property type="entry name" value="Paxillin isoform 1"/>
    <property type="match status" value="1"/>
</dbReference>
<evidence type="ECO:0000256" key="8">
    <source>
        <dbReference type="ARBA" id="ARBA00023038"/>
    </source>
</evidence>
<keyword evidence="7" id="KW-0965">Cell junction</keyword>
<evidence type="ECO:0000256" key="7">
    <source>
        <dbReference type="ARBA" id="ARBA00022949"/>
    </source>
</evidence>
<feature type="compositionally biased region" description="Low complexity" evidence="10">
    <location>
        <begin position="50"/>
        <end position="67"/>
    </location>
</feature>
<dbReference type="SUPFAM" id="SSF57716">
    <property type="entry name" value="Glucocorticoid receptor-like (DNA-binding domain)"/>
    <property type="match status" value="3"/>
</dbReference>
<evidence type="ECO:0000256" key="9">
    <source>
        <dbReference type="PROSITE-ProRule" id="PRU00125"/>
    </source>
</evidence>
<keyword evidence="3" id="KW-0963">Cytoplasm</keyword>
<keyword evidence="8 9" id="KW-0440">LIM domain</keyword>
<dbReference type="GO" id="GO:0051371">
    <property type="term" value="F:muscle alpha-actinin binding"/>
    <property type="evidence" value="ECO:0007669"/>
    <property type="project" value="TreeGrafter"/>
</dbReference>
<dbReference type="InterPro" id="IPR001781">
    <property type="entry name" value="Znf_LIM"/>
</dbReference>
<dbReference type="FunFam" id="2.10.110.10:FF:000020">
    <property type="entry name" value="PDZ and LIM domain protein 5"/>
    <property type="match status" value="1"/>
</dbReference>
<feature type="compositionally biased region" description="Polar residues" evidence="10">
    <location>
        <begin position="517"/>
        <end position="530"/>
    </location>
</feature>
<dbReference type="EMBL" id="JAAAIN010000385">
    <property type="protein sequence ID" value="KAG0315263.1"/>
    <property type="molecule type" value="Genomic_DNA"/>
</dbReference>
<feature type="compositionally biased region" description="Low complexity" evidence="10">
    <location>
        <begin position="537"/>
        <end position="552"/>
    </location>
</feature>
<dbReference type="PANTHER" id="PTHR24214">
    <property type="entry name" value="PDZ AND LIM DOMAIN PROTEIN ZASP"/>
    <property type="match status" value="1"/>
</dbReference>
<dbReference type="InterPro" id="IPR050604">
    <property type="entry name" value="PDZ-LIM_domain"/>
</dbReference>
<dbReference type="OrthoDB" id="15567at2759"/>
<dbReference type="GO" id="GO:0003779">
    <property type="term" value="F:actin binding"/>
    <property type="evidence" value="ECO:0007669"/>
    <property type="project" value="TreeGrafter"/>
</dbReference>
<evidence type="ECO:0000313" key="13">
    <source>
        <dbReference type="Proteomes" id="UP000823405"/>
    </source>
</evidence>
<dbReference type="GO" id="GO:0005737">
    <property type="term" value="C:cytoplasm"/>
    <property type="evidence" value="ECO:0007669"/>
    <property type="project" value="UniProtKB-SubCell"/>
</dbReference>
<keyword evidence="4 9" id="KW-0479">Metal-binding</keyword>
<comment type="subcellular location">
    <subcellularLocation>
        <location evidence="1">Cell junction</location>
    </subcellularLocation>
    <subcellularLocation>
        <location evidence="2">Cytoplasm</location>
    </subcellularLocation>
</comment>
<dbReference type="GO" id="GO:0001725">
    <property type="term" value="C:stress fiber"/>
    <property type="evidence" value="ECO:0007669"/>
    <property type="project" value="TreeGrafter"/>
</dbReference>
<comment type="caution">
    <text evidence="12">The sequence shown here is derived from an EMBL/GenBank/DDBJ whole genome shotgun (WGS) entry which is preliminary data.</text>
</comment>
<protein>
    <recommendedName>
        <fullName evidence="11">LIM zinc-binding domain-containing protein</fullName>
    </recommendedName>
</protein>
<feature type="domain" description="LIM zinc-binding" evidence="11">
    <location>
        <begin position="664"/>
        <end position="723"/>
    </location>
</feature>
<keyword evidence="13" id="KW-1185">Reference proteome</keyword>
<feature type="compositionally biased region" description="Low complexity" evidence="10">
    <location>
        <begin position="632"/>
        <end position="641"/>
    </location>
</feature>
<feature type="region of interest" description="Disordered" evidence="10">
    <location>
        <begin position="255"/>
        <end position="592"/>
    </location>
</feature>
<dbReference type="GO" id="GO:0046872">
    <property type="term" value="F:metal ion binding"/>
    <property type="evidence" value="ECO:0007669"/>
    <property type="project" value="UniProtKB-KW"/>
</dbReference>
<dbReference type="GO" id="GO:0031941">
    <property type="term" value="C:filamentous actin"/>
    <property type="evidence" value="ECO:0007669"/>
    <property type="project" value="TreeGrafter"/>
</dbReference>
<feature type="domain" description="LIM zinc-binding" evidence="11">
    <location>
        <begin position="724"/>
        <end position="781"/>
    </location>
</feature>
<evidence type="ECO:0000256" key="10">
    <source>
        <dbReference type="SAM" id="MobiDB-lite"/>
    </source>
</evidence>
<feature type="compositionally biased region" description="Polar residues" evidence="10">
    <location>
        <begin position="125"/>
        <end position="147"/>
    </location>
</feature>
<name>A0A9P6RBQ7_9FUNG</name>
<reference evidence="12" key="1">
    <citation type="journal article" date="2020" name="Fungal Divers.">
        <title>Resolving the Mortierellaceae phylogeny through synthesis of multi-gene phylogenetics and phylogenomics.</title>
        <authorList>
            <person name="Vandepol N."/>
            <person name="Liber J."/>
            <person name="Desiro A."/>
            <person name="Na H."/>
            <person name="Kennedy M."/>
            <person name="Barry K."/>
            <person name="Grigoriev I.V."/>
            <person name="Miller A.N."/>
            <person name="O'Donnell K."/>
            <person name="Stajich J.E."/>
            <person name="Bonito G."/>
        </authorList>
    </citation>
    <scope>NUCLEOTIDE SEQUENCE</scope>
    <source>
        <strain evidence="12">NVP60</strain>
    </source>
</reference>
<dbReference type="Pfam" id="PF00412">
    <property type="entry name" value="LIM"/>
    <property type="match status" value="3"/>
</dbReference>
<feature type="compositionally biased region" description="Polar residues" evidence="10">
    <location>
        <begin position="79"/>
        <end position="93"/>
    </location>
</feature>
<dbReference type="SMART" id="SM00132">
    <property type="entry name" value="LIM"/>
    <property type="match status" value="3"/>
</dbReference>
<evidence type="ECO:0000256" key="3">
    <source>
        <dbReference type="ARBA" id="ARBA00022490"/>
    </source>
</evidence>
<feature type="region of interest" description="Disordered" evidence="10">
    <location>
        <begin position="1"/>
        <end position="67"/>
    </location>
</feature>
<evidence type="ECO:0000256" key="4">
    <source>
        <dbReference type="ARBA" id="ARBA00022723"/>
    </source>
</evidence>
<dbReference type="GO" id="GO:0030036">
    <property type="term" value="P:actin cytoskeleton organization"/>
    <property type="evidence" value="ECO:0007669"/>
    <property type="project" value="TreeGrafter"/>
</dbReference>
<gene>
    <name evidence="12" type="ORF">BGZ97_008422</name>
</gene>
<evidence type="ECO:0000256" key="2">
    <source>
        <dbReference type="ARBA" id="ARBA00004496"/>
    </source>
</evidence>
<accession>A0A9P6RBQ7</accession>
<feature type="compositionally biased region" description="Low complexity" evidence="10">
    <location>
        <begin position="411"/>
        <end position="434"/>
    </location>
</feature>
<dbReference type="CDD" id="cd08368">
    <property type="entry name" value="LIM"/>
    <property type="match status" value="1"/>
</dbReference>
<dbReference type="Proteomes" id="UP000823405">
    <property type="component" value="Unassembled WGS sequence"/>
</dbReference>
<dbReference type="Gene3D" id="2.10.110.10">
    <property type="entry name" value="Cysteine Rich Protein"/>
    <property type="match status" value="3"/>
</dbReference>
<feature type="region of interest" description="Disordered" evidence="10">
    <location>
        <begin position="79"/>
        <end position="148"/>
    </location>
</feature>
<feature type="compositionally biased region" description="Polar residues" evidence="10">
    <location>
        <begin position="394"/>
        <end position="410"/>
    </location>
</feature>
<dbReference type="PROSITE" id="PS50023">
    <property type="entry name" value="LIM_DOMAIN_2"/>
    <property type="match status" value="3"/>
</dbReference>
<evidence type="ECO:0000313" key="12">
    <source>
        <dbReference type="EMBL" id="KAG0315263.1"/>
    </source>
</evidence>
<dbReference type="FunFam" id="2.10.110.10:FF:000008">
    <property type="entry name" value="Paxillin isoform 1"/>
    <property type="match status" value="1"/>
</dbReference>
<dbReference type="AlphaFoldDB" id="A0A9P6RBQ7"/>
<feature type="compositionally biased region" description="Low complexity" evidence="10">
    <location>
        <begin position="280"/>
        <end position="290"/>
    </location>
</feature>
<keyword evidence="6 9" id="KW-0862">Zinc</keyword>
<evidence type="ECO:0000256" key="6">
    <source>
        <dbReference type="ARBA" id="ARBA00022833"/>
    </source>
</evidence>
<evidence type="ECO:0000259" key="11">
    <source>
        <dbReference type="PROSITE" id="PS50023"/>
    </source>
</evidence>
<proteinExistence type="predicted"/>
<keyword evidence="5" id="KW-0677">Repeat</keyword>
<feature type="compositionally biased region" description="Low complexity" evidence="10">
    <location>
        <begin position="340"/>
        <end position="351"/>
    </location>
</feature>
<feature type="compositionally biased region" description="Polar residues" evidence="10">
    <location>
        <begin position="475"/>
        <end position="508"/>
    </location>
</feature>
<feature type="region of interest" description="Disordered" evidence="10">
    <location>
        <begin position="630"/>
        <end position="654"/>
    </location>
</feature>
<dbReference type="PANTHER" id="PTHR24214:SF38">
    <property type="entry name" value="PDZ AND LIM DOMAIN PROTEIN ZASP-RELATED"/>
    <property type="match status" value="1"/>
</dbReference>
<sequence>MTHLYLQKVNGQSTGGPGATGTARSRSTLNGPRPPNFGSKVSSRKIFQDGSGASPSMSPSSPMTPTTATHIESAVKNLGFSSTSSSPTNQVRASSPILESMGESGPPPAPVIMESMGSDDYVGYGSQSVGPGQYYPNGNHSHNNSYYDPNIQYQQQQQQQYPVHLSQEQYLQLQQQQYQQEQEYLRQKHSQNAAAHGYYPTNTTSSGHMQNLEATVLAQPVPIPPATVSKTITPRIVPIVEIPKYTTINPPKTEIETLNDEQDNNDWAPEPPPRDPPKRSPSAAVALAAVDNTAEVDKPMPKPPSRSHTPINTVFIPERSPTPKKSIPSPHLVTSETYPASASVSSEAADSPRSKLLSHPTTPTVADTPGPADEISQEERIPMPPPREFRRKSTSPTITNAPLAMSNKTTSTGIFSLGPSSSSTTSATSVGSSTFARPDSASSTTSSGFNVKATSPTPGTVRANSAKFNAMAASGITNSNPKSVSSKGTNSTIGSSDATATATTNPWTSRKAVENLGRNSPSKGSGFSTPETRKSLDLSASSSSSISSDSSSGKNQAAVIPPEVYADKELPPIRAATPQSRSSTPRAQEPIPVDYDSKCILTEDDKLAMVPRADDESKEILVEQEEEELKSAAAPVMATPKPATPPKKPARNGGDHTIGGSNLFVCASCDEPISGTMITAMGKRWHSDHFACSVCDLNLEHVQFFHKDGQPYCHFDYHNKFSPKCGHCNTPIENECLTALGKSWHPGHFFCRDCGDPFEEDGYMVHDGFPYCEKDYLRLFAPKCTGCQDPIQGDFINALKGKWHRDCFGCTVCHIGFDSSSYYVENGKPYCKAHYKNGSRATTVTPLA</sequence>
<feature type="compositionally biased region" description="Polar residues" evidence="10">
    <location>
        <begin position="440"/>
        <end position="467"/>
    </location>
</feature>
<evidence type="ECO:0000256" key="5">
    <source>
        <dbReference type="ARBA" id="ARBA00022737"/>
    </source>
</evidence>
<evidence type="ECO:0000256" key="1">
    <source>
        <dbReference type="ARBA" id="ARBA00004282"/>
    </source>
</evidence>